<comment type="caution">
    <text evidence="1">The sequence shown here is derived from an EMBL/GenBank/DDBJ whole genome shotgun (WGS) entry which is preliminary data.</text>
</comment>
<evidence type="ECO:0000313" key="1">
    <source>
        <dbReference type="EMBL" id="ETT87875.1"/>
    </source>
</evidence>
<keyword evidence="2" id="KW-1185">Reference proteome</keyword>
<dbReference type="Pfam" id="PF20074">
    <property type="entry name" value="DUF6470"/>
    <property type="match status" value="1"/>
</dbReference>
<proteinExistence type="predicted"/>
<protein>
    <recommendedName>
        <fullName evidence="3">YviE</fullName>
    </recommendedName>
</protein>
<evidence type="ECO:0008006" key="3">
    <source>
        <dbReference type="Google" id="ProtNLM"/>
    </source>
</evidence>
<organism evidence="1 2">
    <name type="scientific">Viridibacillus arenosi FSL R5-213</name>
    <dbReference type="NCBI Taxonomy" id="1227360"/>
    <lineage>
        <taxon>Bacteria</taxon>
        <taxon>Bacillati</taxon>
        <taxon>Bacillota</taxon>
        <taxon>Bacilli</taxon>
        <taxon>Bacillales</taxon>
        <taxon>Caryophanaceae</taxon>
        <taxon>Viridibacillus</taxon>
    </lineage>
</organism>
<accession>W4F508</accession>
<reference evidence="1 2" key="1">
    <citation type="journal article" date="2014" name="BMC Genomics">
        <title>Genomic comparison of sporeforming bacilli isolated from milk.</title>
        <authorList>
            <person name="Moreno Switt A.I."/>
            <person name="Andrus A.D."/>
            <person name="Ranieri M.L."/>
            <person name="Orsi R.H."/>
            <person name="Ivy R."/>
            <person name="den Bakker H.C."/>
            <person name="Martin N.H."/>
            <person name="Wiedmann M."/>
            <person name="Boor K.J."/>
        </authorList>
    </citation>
    <scope>NUCLEOTIDE SEQUENCE [LARGE SCALE GENOMIC DNA]</scope>
    <source>
        <strain evidence="1 2">FSL R5-213</strain>
    </source>
</reference>
<sequence length="187" mass="20449">MKLDHIQIRTTDAKIGINITEPIQKIKQPRAQQHIEQPAATVQINSDPAKLLIDSSQANRDLGLYTNRESIQKFASDGMQKVSEGVGRRASEGRQMMNIGKGKASVVPLIAQSNANPSPKNLGITWKPSVGAVKIRYVPDQLNINTTLQNPKIDVQIGKVVHDYTPGDVTGTMLQYPSIETTVVKGE</sequence>
<dbReference type="RefSeq" id="WP_038179730.1">
    <property type="nucleotide sequence ID" value="NZ_ASQA01000008.1"/>
</dbReference>
<dbReference type="InterPro" id="IPR045527">
    <property type="entry name" value="DUF6470"/>
</dbReference>
<name>W4F508_9BACL</name>
<dbReference type="AlphaFoldDB" id="W4F508"/>
<dbReference type="Proteomes" id="UP000019062">
    <property type="component" value="Unassembled WGS sequence"/>
</dbReference>
<gene>
    <name evidence="1" type="ORF">C176_02993</name>
</gene>
<dbReference type="eggNOG" id="ENOG5031RPF">
    <property type="taxonomic scope" value="Bacteria"/>
</dbReference>
<evidence type="ECO:0000313" key="2">
    <source>
        <dbReference type="Proteomes" id="UP000019062"/>
    </source>
</evidence>
<dbReference type="EMBL" id="ASQA01000008">
    <property type="protein sequence ID" value="ETT87875.1"/>
    <property type="molecule type" value="Genomic_DNA"/>
</dbReference>